<proteinExistence type="predicted"/>
<organism evidence="2 3">
    <name type="scientific">Marasmius oreades</name>
    <name type="common">fairy-ring Marasmius</name>
    <dbReference type="NCBI Taxonomy" id="181124"/>
    <lineage>
        <taxon>Eukaryota</taxon>
        <taxon>Fungi</taxon>
        <taxon>Dikarya</taxon>
        <taxon>Basidiomycota</taxon>
        <taxon>Agaricomycotina</taxon>
        <taxon>Agaricomycetes</taxon>
        <taxon>Agaricomycetidae</taxon>
        <taxon>Agaricales</taxon>
        <taxon>Marasmiineae</taxon>
        <taxon>Marasmiaceae</taxon>
        <taxon>Marasmius</taxon>
    </lineage>
</organism>
<feature type="compositionally biased region" description="Low complexity" evidence="1">
    <location>
        <begin position="1"/>
        <end position="12"/>
    </location>
</feature>
<gene>
    <name evidence="2" type="ORF">E1B28_012343</name>
</gene>
<sequence>MQEQQMSESSSSVLPSIQLERSGGESSAPEPTSQSTSDPALSLRAVALSTLKSKRRKAASSTQPFSNLPRPVTIDNSVQLDYGQDDDHDYSEVRSANKSDPPEDLQAREEGEISDSEETSAVQKPVELPPPVTIDAQPSISGDAQSPRDRLPPLSASTTIFKTESPPPSNLLDRISDPQISASIPEHPQQRGLSESSHAADDMDVDTSAFVDENNVRPGLKMNQHQYDTAKDIILDLLGWGVPPGYLIDCGLSREIVFYVFSELNLRLPDGFDTHGLIPYNTSTVRMLTRDSSSRSDLGFRSTSDVDSFSKSVMSPDAHKLHDMEKQRRQELLARKAVYASRKGKAPMTDSASNGLHKGDVELAVPTETVDDFLKTIESGDEPRRNHISQLGHEDNDNMEVDYTTPGDQSTHQDYVHTPTEPPTSADSISFGHISGRSSSSGDVSVSSNGQKRGTKRPVAADFVDFDNEPRLRNGHSHTTLKRKTGGSFASISTTRRCVIDLSDDEEGGAGARPQGNGPGYESPVPVASVSEVNGGYSTPPVGPSSTSTPRLSPGALAEKERQIEEMRQMIAQREKSRVVKSLKFKKMAPNGTLTPEISVSVEQGEDESLLAKETPESSLTMHRTTDHMNTERTAIETIGAFANEQDDDDSSVASTPPPMDESNDTSSTPSQASFEAPVAQTGSGQADIVQDPQAGEKTTEMVDVEPKLSSSAQMKTTTSPHHPRHDESQGQSQEKFEDWYPPYQSIFHNYPLLRSSPSNLTEDRTLTRADASSLIPSSNGSTFSSTPFDSTSTLSTSLDISASSSSVQSSHITIVLPVLKALKFGAFMQSLDPSKRVCQYEIPGGGVCRDAGCEDNHLSRMATGAVDSKKSSQGFSVEPSDQDAAKYLANFLPESWRLGHGSMVTSKIIGTLEEARVKNPSMTFDERVASAVATLQSQISALRRS</sequence>
<evidence type="ECO:0000313" key="3">
    <source>
        <dbReference type="Proteomes" id="UP001049176"/>
    </source>
</evidence>
<name>A0A9P7UPU0_9AGAR</name>
<feature type="compositionally biased region" description="Basic and acidic residues" evidence="1">
    <location>
        <begin position="725"/>
        <end position="735"/>
    </location>
</feature>
<dbReference type="EMBL" id="CM032188">
    <property type="protein sequence ID" value="KAG7088336.1"/>
    <property type="molecule type" value="Genomic_DNA"/>
</dbReference>
<feature type="region of interest" description="Disordered" evidence="1">
    <location>
        <begin position="503"/>
        <end position="557"/>
    </location>
</feature>
<keyword evidence="3" id="KW-1185">Reference proteome</keyword>
<feature type="compositionally biased region" description="Polar residues" evidence="1">
    <location>
        <begin position="709"/>
        <end position="721"/>
    </location>
</feature>
<dbReference type="KEGG" id="more:E1B28_012343"/>
<feature type="region of interest" description="Disordered" evidence="1">
    <location>
        <begin position="643"/>
        <end position="735"/>
    </location>
</feature>
<feature type="compositionally biased region" description="Polar residues" evidence="1">
    <location>
        <begin position="665"/>
        <end position="674"/>
    </location>
</feature>
<feature type="region of interest" description="Disordered" evidence="1">
    <location>
        <begin position="376"/>
        <end position="488"/>
    </location>
</feature>
<reference evidence="2" key="1">
    <citation type="journal article" date="2021" name="Genome Biol. Evol.">
        <title>The assembled and annotated genome of the fairy-ring fungus Marasmius oreades.</title>
        <authorList>
            <person name="Hiltunen M."/>
            <person name="Ament-Velasquez S.L."/>
            <person name="Johannesson H."/>
        </authorList>
    </citation>
    <scope>NUCLEOTIDE SEQUENCE</scope>
    <source>
        <strain evidence="2">03SP1</strain>
    </source>
</reference>
<evidence type="ECO:0008006" key="4">
    <source>
        <dbReference type="Google" id="ProtNLM"/>
    </source>
</evidence>
<feature type="compositionally biased region" description="Basic and acidic residues" evidence="1">
    <location>
        <begin position="90"/>
        <end position="111"/>
    </location>
</feature>
<dbReference type="Proteomes" id="UP001049176">
    <property type="component" value="Chromosome 8"/>
</dbReference>
<dbReference type="OrthoDB" id="3270652at2759"/>
<protein>
    <recommendedName>
        <fullName evidence="4">Zinc-finger domain-containing protein</fullName>
    </recommendedName>
</protein>
<comment type="caution">
    <text evidence="2">The sequence shown here is derived from an EMBL/GenBank/DDBJ whole genome shotgun (WGS) entry which is preliminary data.</text>
</comment>
<evidence type="ECO:0000313" key="2">
    <source>
        <dbReference type="EMBL" id="KAG7088336.1"/>
    </source>
</evidence>
<dbReference type="AlphaFoldDB" id="A0A9P7UPU0"/>
<feature type="region of interest" description="Disordered" evidence="1">
    <location>
        <begin position="602"/>
        <end position="624"/>
    </location>
</feature>
<feature type="compositionally biased region" description="Polar residues" evidence="1">
    <location>
        <begin position="29"/>
        <end position="39"/>
    </location>
</feature>
<feature type="region of interest" description="Disordered" evidence="1">
    <location>
        <begin position="339"/>
        <end position="358"/>
    </location>
</feature>
<dbReference type="RefSeq" id="XP_043004807.1">
    <property type="nucleotide sequence ID" value="XM_043157440.1"/>
</dbReference>
<feature type="compositionally biased region" description="Low complexity" evidence="1">
    <location>
        <begin position="428"/>
        <end position="450"/>
    </location>
</feature>
<accession>A0A9P7UPU0</accession>
<feature type="compositionally biased region" description="Basic residues" evidence="1">
    <location>
        <begin position="473"/>
        <end position="485"/>
    </location>
</feature>
<feature type="compositionally biased region" description="Basic and acidic residues" evidence="1">
    <location>
        <begin position="698"/>
        <end position="707"/>
    </location>
</feature>
<dbReference type="GeneID" id="66081418"/>
<feature type="compositionally biased region" description="Low complexity" evidence="1">
    <location>
        <begin position="522"/>
        <end position="550"/>
    </location>
</feature>
<evidence type="ECO:0000256" key="1">
    <source>
        <dbReference type="SAM" id="MobiDB-lite"/>
    </source>
</evidence>
<feature type="region of interest" description="Disordered" evidence="1">
    <location>
        <begin position="1"/>
        <end position="175"/>
    </location>
</feature>